<dbReference type="OrthoDB" id="2423701at2759"/>
<comment type="caution">
    <text evidence="2">The sequence shown here is derived from an EMBL/GenBank/DDBJ whole genome shotgun (WGS) entry which is preliminary data.</text>
</comment>
<feature type="domain" description="F-box" evidence="1">
    <location>
        <begin position="170"/>
        <end position="219"/>
    </location>
</feature>
<gene>
    <name evidence="2" type="ORF">EHS24_000825</name>
</gene>
<dbReference type="Pfam" id="PF12937">
    <property type="entry name" value="F-box-like"/>
    <property type="match status" value="1"/>
</dbReference>
<accession>A0A427YAW5</accession>
<sequence>MPPRRRYLDLVGYDPGEEREVETVDERKPAVHPNYLQDSRKARLHFVRGARLHRDGEYMKAAKAFNEAYSFGYASREAKMALCKSLLHLEERNVKAARRHMTNVCKVNPARPECWLLLAELYLAEGRPGTARRTLITADPFCITPDMKTKHARLEALLPAGMHSLIQTGWATLPVELLVNIGEFALAANPDYVITMGRVCSTWRRVAFGSPILWSRLDLTVDHPVAKMKKWLEFSKQSILELRVPSFEYYRPVLWTEAKQAKWEATCEAITTDLLPVLENVHSVYINKLPGLWRGMFGQLQHFEQPGGTGEPLIIAWITGGIDESHPTLRSIVADIDLSSSKDLPQGSARLGALETFQGVVWSVCEFLRECSKVKVLKIVDWNEKGNEVGSIHLPNLQVLGFEYDAKLMDYIDSPNPASLQWHDMHCSVDTDGPFTRMAARQGLSNLVSLSMCGAPLNAALVIKHLPDLDNLQHLHIGGWLTYLVADLTIDPATLLLPNLRALSIQGIDIASDRLLSIVESRTTRRPHGVAQLLWLAFNPGSHALPFQTFHQETDYQLKTLLQYYGWDKDNLRDPLAVLNENNTTLPASEQVSSLVELQDAAKHDTEKPERNEREEWLVAMISKHDLDVDASGRRVLPDGSGRLVVAAGKLHRLYDLSEQWCHERFNKSMGEELSLWESD</sequence>
<keyword evidence="3" id="KW-1185">Reference proteome</keyword>
<dbReference type="InterPro" id="IPR001810">
    <property type="entry name" value="F-box_dom"/>
</dbReference>
<proteinExistence type="predicted"/>
<dbReference type="Gene3D" id="1.20.1280.50">
    <property type="match status" value="1"/>
</dbReference>
<dbReference type="RefSeq" id="XP_028480498.1">
    <property type="nucleotide sequence ID" value="XM_028616641.1"/>
</dbReference>
<dbReference type="InterPro" id="IPR011990">
    <property type="entry name" value="TPR-like_helical_dom_sf"/>
</dbReference>
<organism evidence="2 3">
    <name type="scientific">Apiotrichum porosum</name>
    <dbReference type="NCBI Taxonomy" id="105984"/>
    <lineage>
        <taxon>Eukaryota</taxon>
        <taxon>Fungi</taxon>
        <taxon>Dikarya</taxon>
        <taxon>Basidiomycota</taxon>
        <taxon>Agaricomycotina</taxon>
        <taxon>Tremellomycetes</taxon>
        <taxon>Trichosporonales</taxon>
        <taxon>Trichosporonaceae</taxon>
        <taxon>Apiotrichum</taxon>
    </lineage>
</organism>
<dbReference type="STRING" id="105984.A0A427YAW5"/>
<protein>
    <recommendedName>
        <fullName evidence="1">F-box domain-containing protein</fullName>
    </recommendedName>
</protein>
<dbReference type="SUPFAM" id="SSF52047">
    <property type="entry name" value="RNI-like"/>
    <property type="match status" value="1"/>
</dbReference>
<dbReference type="GeneID" id="39585368"/>
<evidence type="ECO:0000259" key="1">
    <source>
        <dbReference type="Pfam" id="PF12937"/>
    </source>
</evidence>
<dbReference type="InterPro" id="IPR036047">
    <property type="entry name" value="F-box-like_dom_sf"/>
</dbReference>
<evidence type="ECO:0000313" key="3">
    <source>
        <dbReference type="Proteomes" id="UP000279236"/>
    </source>
</evidence>
<evidence type="ECO:0000313" key="2">
    <source>
        <dbReference type="EMBL" id="RSH88290.1"/>
    </source>
</evidence>
<dbReference type="AlphaFoldDB" id="A0A427YAW5"/>
<dbReference type="Proteomes" id="UP000279236">
    <property type="component" value="Unassembled WGS sequence"/>
</dbReference>
<dbReference type="Gene3D" id="1.25.40.10">
    <property type="entry name" value="Tetratricopeptide repeat domain"/>
    <property type="match status" value="1"/>
</dbReference>
<name>A0A427YAW5_9TREE</name>
<dbReference type="SUPFAM" id="SSF81383">
    <property type="entry name" value="F-box domain"/>
    <property type="match status" value="1"/>
</dbReference>
<dbReference type="SUPFAM" id="SSF48452">
    <property type="entry name" value="TPR-like"/>
    <property type="match status" value="1"/>
</dbReference>
<reference evidence="2 3" key="1">
    <citation type="submission" date="2018-11" db="EMBL/GenBank/DDBJ databases">
        <title>Genome sequence of Apiotrichum porosum DSM 27194.</title>
        <authorList>
            <person name="Aliyu H."/>
            <person name="Gorte O."/>
            <person name="Ochsenreither K."/>
        </authorList>
    </citation>
    <scope>NUCLEOTIDE SEQUENCE [LARGE SCALE GENOMIC DNA]</scope>
    <source>
        <strain evidence="2 3">DSM 27194</strain>
    </source>
</reference>
<dbReference type="Pfam" id="PF14559">
    <property type="entry name" value="TPR_19"/>
    <property type="match status" value="1"/>
</dbReference>
<dbReference type="EMBL" id="RSCE01000001">
    <property type="protein sequence ID" value="RSH88290.1"/>
    <property type="molecule type" value="Genomic_DNA"/>
</dbReference>